<comment type="caution">
    <text evidence="5">The sequence shown here is derived from an EMBL/GenBank/DDBJ whole genome shotgun (WGS) entry which is preliminary data.</text>
</comment>
<evidence type="ECO:0008006" key="6">
    <source>
        <dbReference type="Google" id="ProtNLM"/>
    </source>
</evidence>
<gene>
    <name evidence="5" type="ORF">ASZ90_001702</name>
</gene>
<dbReference type="GO" id="GO:0005829">
    <property type="term" value="C:cytosol"/>
    <property type="evidence" value="ECO:0007669"/>
    <property type="project" value="TreeGrafter"/>
</dbReference>
<name>A0A0W8G5Q8_9ZZZZ</name>
<evidence type="ECO:0000256" key="2">
    <source>
        <dbReference type="ARBA" id="ARBA00022517"/>
    </source>
</evidence>
<organism evidence="5">
    <name type="scientific">hydrocarbon metagenome</name>
    <dbReference type="NCBI Taxonomy" id="938273"/>
    <lineage>
        <taxon>unclassified sequences</taxon>
        <taxon>metagenomes</taxon>
        <taxon>ecological metagenomes</taxon>
    </lineage>
</organism>
<evidence type="ECO:0000259" key="3">
    <source>
        <dbReference type="Pfam" id="PF02576"/>
    </source>
</evidence>
<dbReference type="PANTHER" id="PTHR33867:SF1">
    <property type="entry name" value="RIBOSOME MATURATION FACTOR RIMP"/>
    <property type="match status" value="1"/>
</dbReference>
<sequence>MDIQERARLIEQLLTPFLAAEGLIPWGIELSSAGHRELLRIFIDLSPEARAARGHADREAGVTVDHCAAVSRHTGYLLDVEDVMPGPYLLEVSSPGIERRFFTPGQLAGYIGREIEVTLVLPRAGRRRFRGILTGAAGEAFTMTADPGPKQTAVDFAWDDVKKARLVHRFPDAAGDPGQEHFHGPSEVTP</sequence>
<feature type="domain" description="Ribosome maturation factor RimP N-terminal" evidence="3">
    <location>
        <begin position="14"/>
        <end position="98"/>
    </location>
</feature>
<dbReference type="AlphaFoldDB" id="A0A0W8G5Q8"/>
<protein>
    <recommendedName>
        <fullName evidence="6">Ribosome maturation factor RimP</fullName>
    </recommendedName>
</protein>
<dbReference type="InterPro" id="IPR003728">
    <property type="entry name" value="Ribosome_maturation_RimP"/>
</dbReference>
<dbReference type="GO" id="GO:0000028">
    <property type="term" value="P:ribosomal small subunit assembly"/>
    <property type="evidence" value="ECO:0007669"/>
    <property type="project" value="TreeGrafter"/>
</dbReference>
<dbReference type="InterPro" id="IPR028998">
    <property type="entry name" value="RimP_C"/>
</dbReference>
<proteinExistence type="inferred from homology"/>
<keyword evidence="2" id="KW-0690">Ribosome biogenesis</keyword>
<dbReference type="InterPro" id="IPR028989">
    <property type="entry name" value="RimP_N"/>
</dbReference>
<dbReference type="Pfam" id="PF17384">
    <property type="entry name" value="DUF150_C"/>
    <property type="match status" value="1"/>
</dbReference>
<dbReference type="HAMAP" id="MF_01077">
    <property type="entry name" value="RimP"/>
    <property type="match status" value="1"/>
</dbReference>
<dbReference type="CDD" id="cd01734">
    <property type="entry name" value="YlxS_C"/>
    <property type="match status" value="1"/>
</dbReference>
<keyword evidence="1" id="KW-0963">Cytoplasm</keyword>
<dbReference type="GO" id="GO:0006412">
    <property type="term" value="P:translation"/>
    <property type="evidence" value="ECO:0007669"/>
    <property type="project" value="TreeGrafter"/>
</dbReference>
<dbReference type="Pfam" id="PF02576">
    <property type="entry name" value="RimP_N"/>
    <property type="match status" value="1"/>
</dbReference>
<feature type="domain" description="Ribosome maturation factor RimP C-terminal" evidence="4">
    <location>
        <begin position="102"/>
        <end position="170"/>
    </location>
</feature>
<dbReference type="SUPFAM" id="SSF75420">
    <property type="entry name" value="YhbC-like, N-terminal domain"/>
    <property type="match status" value="1"/>
</dbReference>
<dbReference type="PANTHER" id="PTHR33867">
    <property type="entry name" value="RIBOSOME MATURATION FACTOR RIMP"/>
    <property type="match status" value="1"/>
</dbReference>
<dbReference type="EMBL" id="LNQE01000220">
    <property type="protein sequence ID" value="KUG28422.1"/>
    <property type="molecule type" value="Genomic_DNA"/>
</dbReference>
<accession>A0A0W8G5Q8</accession>
<evidence type="ECO:0000313" key="5">
    <source>
        <dbReference type="EMBL" id="KUG28422.1"/>
    </source>
</evidence>
<dbReference type="SUPFAM" id="SSF74942">
    <property type="entry name" value="YhbC-like, C-terminal domain"/>
    <property type="match status" value="1"/>
</dbReference>
<dbReference type="InterPro" id="IPR036847">
    <property type="entry name" value="RimP_C_sf"/>
</dbReference>
<dbReference type="Gene3D" id="2.30.30.180">
    <property type="entry name" value="Ribosome maturation factor RimP, C-terminal domain"/>
    <property type="match status" value="1"/>
</dbReference>
<evidence type="ECO:0000256" key="1">
    <source>
        <dbReference type="ARBA" id="ARBA00022490"/>
    </source>
</evidence>
<dbReference type="Gene3D" id="3.30.300.70">
    <property type="entry name" value="RimP-like superfamily, N-terminal"/>
    <property type="match status" value="1"/>
</dbReference>
<reference evidence="5" key="1">
    <citation type="journal article" date="2015" name="Proc. Natl. Acad. Sci. U.S.A.">
        <title>Networks of energetic and metabolic interactions define dynamics in microbial communities.</title>
        <authorList>
            <person name="Embree M."/>
            <person name="Liu J.K."/>
            <person name="Al-Bassam M.M."/>
            <person name="Zengler K."/>
        </authorList>
    </citation>
    <scope>NUCLEOTIDE SEQUENCE</scope>
</reference>
<evidence type="ECO:0000259" key="4">
    <source>
        <dbReference type="Pfam" id="PF17384"/>
    </source>
</evidence>
<dbReference type="InterPro" id="IPR035956">
    <property type="entry name" value="RimP_N_sf"/>
</dbReference>